<dbReference type="Proteomes" id="UP001251528">
    <property type="component" value="Unassembled WGS sequence"/>
</dbReference>
<dbReference type="EMBL" id="JASWJB010000207">
    <property type="protein sequence ID" value="KAK2593542.1"/>
    <property type="molecule type" value="Genomic_DNA"/>
</dbReference>
<sequence length="220" mass="24485">MTPPRADQKEKKGKQPRRWTAAERALHRGYERERREAFKERLLNLAFKIPSLFAKDHNKLSKHVIIDEAIKRIDALTLELVEKKADMRVLIMERYQLIAEVNAWRAGAEAQPTLFLPQARMGLGYRSGTEPEPAVGQRFGAEVPCVLIGNTAKPLNQMGIPGSAVPCADIGSDGEMDFVSQSAARIARDYGFNLWAVPDLAAPAETNVPANIHPRFYAAP</sequence>
<dbReference type="SUPFAM" id="SSF47459">
    <property type="entry name" value="HLH, helix-loop-helix DNA-binding domain"/>
    <property type="match status" value="1"/>
</dbReference>
<dbReference type="Gene3D" id="4.10.280.10">
    <property type="entry name" value="Helix-loop-helix DNA-binding domain"/>
    <property type="match status" value="1"/>
</dbReference>
<name>A0AAJ0CL02_9HYPO</name>
<accession>A0AAJ0CL02</accession>
<proteinExistence type="predicted"/>
<protein>
    <recommendedName>
        <fullName evidence="2">BHLH domain-containing protein</fullName>
    </recommendedName>
</protein>
<organism evidence="3 4">
    <name type="scientific">Conoideocrella luteorostrata</name>
    <dbReference type="NCBI Taxonomy" id="1105319"/>
    <lineage>
        <taxon>Eukaryota</taxon>
        <taxon>Fungi</taxon>
        <taxon>Dikarya</taxon>
        <taxon>Ascomycota</taxon>
        <taxon>Pezizomycotina</taxon>
        <taxon>Sordariomycetes</taxon>
        <taxon>Hypocreomycetidae</taxon>
        <taxon>Hypocreales</taxon>
        <taxon>Clavicipitaceae</taxon>
        <taxon>Conoideocrella</taxon>
    </lineage>
</organism>
<feature type="compositionally biased region" description="Basic and acidic residues" evidence="1">
    <location>
        <begin position="1"/>
        <end position="10"/>
    </location>
</feature>
<evidence type="ECO:0000259" key="2">
    <source>
        <dbReference type="PROSITE" id="PS50888"/>
    </source>
</evidence>
<reference evidence="3" key="1">
    <citation type="submission" date="2023-06" db="EMBL/GenBank/DDBJ databases">
        <title>Conoideocrella luteorostrata (Hypocreales: Clavicipitaceae), a potential biocontrol fungus for elongate hemlock scale in United States Christmas tree production areas.</title>
        <authorList>
            <person name="Barrett H."/>
            <person name="Lovett B."/>
            <person name="Macias A.M."/>
            <person name="Stajich J.E."/>
            <person name="Kasson M.T."/>
        </authorList>
    </citation>
    <scope>NUCLEOTIDE SEQUENCE</scope>
    <source>
        <strain evidence="3">ARSEF 14590</strain>
    </source>
</reference>
<keyword evidence="4" id="KW-1185">Reference proteome</keyword>
<dbReference type="PROSITE" id="PS50888">
    <property type="entry name" value="BHLH"/>
    <property type="match status" value="1"/>
</dbReference>
<comment type="caution">
    <text evidence="3">The sequence shown here is derived from an EMBL/GenBank/DDBJ whole genome shotgun (WGS) entry which is preliminary data.</text>
</comment>
<dbReference type="InterPro" id="IPR036638">
    <property type="entry name" value="HLH_DNA-bd_sf"/>
</dbReference>
<dbReference type="AlphaFoldDB" id="A0AAJ0CL02"/>
<feature type="region of interest" description="Disordered" evidence="1">
    <location>
        <begin position="1"/>
        <end position="21"/>
    </location>
</feature>
<dbReference type="SMART" id="SM00353">
    <property type="entry name" value="HLH"/>
    <property type="match status" value="1"/>
</dbReference>
<dbReference type="Pfam" id="PF00010">
    <property type="entry name" value="HLH"/>
    <property type="match status" value="1"/>
</dbReference>
<evidence type="ECO:0000256" key="1">
    <source>
        <dbReference type="SAM" id="MobiDB-lite"/>
    </source>
</evidence>
<dbReference type="CDD" id="cd00083">
    <property type="entry name" value="bHLH_SF"/>
    <property type="match status" value="1"/>
</dbReference>
<gene>
    <name evidence="3" type="ORF">QQS21_008765</name>
</gene>
<evidence type="ECO:0000313" key="3">
    <source>
        <dbReference type="EMBL" id="KAK2593542.1"/>
    </source>
</evidence>
<dbReference type="GO" id="GO:0046983">
    <property type="term" value="F:protein dimerization activity"/>
    <property type="evidence" value="ECO:0007669"/>
    <property type="project" value="InterPro"/>
</dbReference>
<dbReference type="InterPro" id="IPR011598">
    <property type="entry name" value="bHLH_dom"/>
</dbReference>
<feature type="domain" description="BHLH" evidence="2">
    <location>
        <begin position="22"/>
        <end position="76"/>
    </location>
</feature>
<evidence type="ECO:0000313" key="4">
    <source>
        <dbReference type="Proteomes" id="UP001251528"/>
    </source>
</evidence>